<dbReference type="InterPro" id="IPR013783">
    <property type="entry name" value="Ig-like_fold"/>
</dbReference>
<keyword evidence="12" id="KW-0325">Glycoprotein</keyword>
<dbReference type="CTD" id="925"/>
<dbReference type="SMART" id="SM00406">
    <property type="entry name" value="IGv"/>
    <property type="match status" value="1"/>
</dbReference>
<evidence type="ECO:0000256" key="5">
    <source>
        <dbReference type="ARBA" id="ARBA00022729"/>
    </source>
</evidence>
<evidence type="ECO:0000313" key="18">
    <source>
        <dbReference type="Proteomes" id="UP000504623"/>
    </source>
</evidence>
<evidence type="ECO:0000256" key="10">
    <source>
        <dbReference type="ARBA" id="ARBA00023139"/>
    </source>
</evidence>
<dbReference type="PROSITE" id="PS50835">
    <property type="entry name" value="IG_LIKE"/>
    <property type="match status" value="1"/>
</dbReference>
<keyword evidence="11" id="KW-1015">Disulfide bond</keyword>
<keyword evidence="13" id="KW-0449">Lipoprotein</keyword>
<dbReference type="AlphaFoldDB" id="A0A9B0U524"/>
<keyword evidence="4 15" id="KW-0812">Transmembrane</keyword>
<proteinExistence type="predicted"/>
<dbReference type="SMART" id="SM00409">
    <property type="entry name" value="IG"/>
    <property type="match status" value="1"/>
</dbReference>
<evidence type="ECO:0000259" key="17">
    <source>
        <dbReference type="PROSITE" id="PS50835"/>
    </source>
</evidence>
<gene>
    <name evidence="19" type="primary">CD8A</name>
</gene>
<keyword evidence="8" id="KW-1064">Adaptive immunity</keyword>
<evidence type="ECO:0000256" key="4">
    <source>
        <dbReference type="ARBA" id="ARBA00022692"/>
    </source>
</evidence>
<evidence type="ECO:0000256" key="14">
    <source>
        <dbReference type="ARBA" id="ARBA00023319"/>
    </source>
</evidence>
<feature type="chain" id="PRO_5038824459" description="T-cell surface glycoprotein CD8 alpha chain" evidence="16">
    <location>
        <begin position="22"/>
        <end position="236"/>
    </location>
</feature>
<feature type="domain" description="Ig-like" evidence="17">
    <location>
        <begin position="11"/>
        <end position="130"/>
    </location>
</feature>
<evidence type="ECO:0000256" key="15">
    <source>
        <dbReference type="SAM" id="Phobius"/>
    </source>
</evidence>
<protein>
    <recommendedName>
        <fullName evidence="2">T-cell surface glycoprotein CD8 alpha chain</fullName>
    </recommendedName>
</protein>
<keyword evidence="5 16" id="KW-0732">Signal</keyword>
<dbReference type="GO" id="GO:0002456">
    <property type="term" value="P:T cell mediated immunity"/>
    <property type="evidence" value="ECO:0007669"/>
    <property type="project" value="TreeGrafter"/>
</dbReference>
<comment type="subcellular location">
    <subcellularLocation>
        <location evidence="1">Cell membrane</location>
        <topology evidence="1">Single-pass type I membrane protein</topology>
    </subcellularLocation>
</comment>
<keyword evidence="3" id="KW-1003">Cell membrane</keyword>
<dbReference type="Pfam" id="PF07686">
    <property type="entry name" value="V-set"/>
    <property type="match status" value="1"/>
</dbReference>
<keyword evidence="9 15" id="KW-0472">Membrane</keyword>
<dbReference type="SUPFAM" id="SSF48726">
    <property type="entry name" value="Immunoglobulin"/>
    <property type="match status" value="1"/>
</dbReference>
<feature type="transmembrane region" description="Helical" evidence="15">
    <location>
        <begin position="184"/>
        <end position="207"/>
    </location>
</feature>
<evidence type="ECO:0000256" key="2">
    <source>
        <dbReference type="ARBA" id="ARBA00021525"/>
    </source>
</evidence>
<feature type="signal peptide" evidence="16">
    <location>
        <begin position="1"/>
        <end position="21"/>
    </location>
</feature>
<dbReference type="InterPro" id="IPR013106">
    <property type="entry name" value="Ig_V-set"/>
</dbReference>
<dbReference type="GO" id="GO:0045065">
    <property type="term" value="P:cytotoxic T cell differentiation"/>
    <property type="evidence" value="ECO:0007669"/>
    <property type="project" value="TreeGrafter"/>
</dbReference>
<dbReference type="GO" id="GO:0007166">
    <property type="term" value="P:cell surface receptor signaling pathway"/>
    <property type="evidence" value="ECO:0007669"/>
    <property type="project" value="TreeGrafter"/>
</dbReference>
<evidence type="ECO:0000256" key="7">
    <source>
        <dbReference type="ARBA" id="ARBA00022989"/>
    </source>
</evidence>
<keyword evidence="7 15" id="KW-1133">Transmembrane helix</keyword>
<dbReference type="InterPro" id="IPR007110">
    <property type="entry name" value="Ig-like_dom"/>
</dbReference>
<dbReference type="PANTHER" id="PTHR10441:SF2">
    <property type="entry name" value="T-CELL SURFACE GLYCOPROTEIN CD8 ALPHA CHAIN"/>
    <property type="match status" value="1"/>
</dbReference>
<dbReference type="RefSeq" id="XP_006875921.1">
    <property type="nucleotide sequence ID" value="XM_006875859.1"/>
</dbReference>
<evidence type="ECO:0000256" key="13">
    <source>
        <dbReference type="ARBA" id="ARBA00023288"/>
    </source>
</evidence>
<evidence type="ECO:0000256" key="9">
    <source>
        <dbReference type="ARBA" id="ARBA00023136"/>
    </source>
</evidence>
<name>A0A9B0U524_CHRAS</name>
<dbReference type="OrthoDB" id="9906515at2759"/>
<evidence type="ECO:0000256" key="16">
    <source>
        <dbReference type="SAM" id="SignalP"/>
    </source>
</evidence>
<keyword evidence="14" id="KW-0393">Immunoglobulin domain</keyword>
<dbReference type="GO" id="GO:0009897">
    <property type="term" value="C:external side of plasma membrane"/>
    <property type="evidence" value="ECO:0007669"/>
    <property type="project" value="TreeGrafter"/>
</dbReference>
<keyword evidence="10" id="KW-0564">Palmitate</keyword>
<keyword evidence="18" id="KW-1185">Reference proteome</keyword>
<evidence type="ECO:0000256" key="11">
    <source>
        <dbReference type="ARBA" id="ARBA00023157"/>
    </source>
</evidence>
<sequence length="236" mass="26173">MASPVTALFLPLVLLLDAAKAQTQNKFRMSPQRVEATLGKSVELQCEMLLNTGASGCSWLFQRRDAFASPKFLLYITNSRIKTAEGLNSELISGTKVPPDTFKLTLSRFQEENEGYYFCSVMSNSVIYFSAFVPVFLPEKPTTKPAPRPPTVAPTNVSLRPDTCRTSAGRGVDKMSSLDFTCDLYIWVPLAGLCSVLLLSLIVTVICSYRNRRRVCKCPRPVVRLGGKPNSSERYV</sequence>
<keyword evidence="6" id="KW-0391">Immunity</keyword>
<evidence type="ECO:0000313" key="19">
    <source>
        <dbReference type="RefSeq" id="XP_006875921.1"/>
    </source>
</evidence>
<accession>A0A9B0U524</accession>
<evidence type="ECO:0000256" key="3">
    <source>
        <dbReference type="ARBA" id="ARBA00022475"/>
    </source>
</evidence>
<dbReference type="GeneID" id="102819486"/>
<dbReference type="InterPro" id="IPR015468">
    <property type="entry name" value="CD8_asu"/>
</dbReference>
<dbReference type="PANTHER" id="PTHR10441">
    <property type="entry name" value="CD8 ALPHA CHAIN"/>
    <property type="match status" value="1"/>
</dbReference>
<evidence type="ECO:0000256" key="8">
    <source>
        <dbReference type="ARBA" id="ARBA00023130"/>
    </source>
</evidence>
<organism evidence="18 19">
    <name type="scientific">Chrysochloris asiatica</name>
    <name type="common">Cape golden mole</name>
    <dbReference type="NCBI Taxonomy" id="185453"/>
    <lineage>
        <taxon>Eukaryota</taxon>
        <taxon>Metazoa</taxon>
        <taxon>Chordata</taxon>
        <taxon>Craniata</taxon>
        <taxon>Vertebrata</taxon>
        <taxon>Euteleostomi</taxon>
        <taxon>Mammalia</taxon>
        <taxon>Eutheria</taxon>
        <taxon>Afrotheria</taxon>
        <taxon>Chrysochloridae</taxon>
        <taxon>Chrysochlorinae</taxon>
        <taxon>Chrysochloris</taxon>
    </lineage>
</organism>
<evidence type="ECO:0000256" key="6">
    <source>
        <dbReference type="ARBA" id="ARBA00022859"/>
    </source>
</evidence>
<evidence type="ECO:0000256" key="1">
    <source>
        <dbReference type="ARBA" id="ARBA00004251"/>
    </source>
</evidence>
<dbReference type="Gene3D" id="2.60.40.10">
    <property type="entry name" value="Immunoglobulins"/>
    <property type="match status" value="1"/>
</dbReference>
<dbReference type="InterPro" id="IPR003599">
    <property type="entry name" value="Ig_sub"/>
</dbReference>
<dbReference type="Proteomes" id="UP000504623">
    <property type="component" value="Unplaced"/>
</dbReference>
<evidence type="ECO:0000256" key="12">
    <source>
        <dbReference type="ARBA" id="ARBA00023180"/>
    </source>
</evidence>
<reference evidence="19" key="1">
    <citation type="submission" date="2025-08" db="UniProtKB">
        <authorList>
            <consortium name="RefSeq"/>
        </authorList>
    </citation>
    <scope>IDENTIFICATION</scope>
    <source>
        <tissue evidence="19">Spleen</tissue>
    </source>
</reference>
<dbReference type="InterPro" id="IPR036179">
    <property type="entry name" value="Ig-like_dom_sf"/>
</dbReference>